<dbReference type="InterPro" id="IPR002559">
    <property type="entry name" value="Transposase_11"/>
</dbReference>
<protein>
    <recommendedName>
        <fullName evidence="1">Transposase IS4-like domain-containing protein</fullName>
    </recommendedName>
</protein>
<dbReference type="GO" id="GO:0003677">
    <property type="term" value="F:DNA binding"/>
    <property type="evidence" value="ECO:0007669"/>
    <property type="project" value="InterPro"/>
</dbReference>
<reference evidence="2 3" key="1">
    <citation type="submission" date="2019-06" db="EMBL/GenBank/DDBJ databases">
        <title>Whole genome shotgun sequence of Glutamicibacter uratoxydans NBRC 15515.</title>
        <authorList>
            <person name="Hosoyama A."/>
            <person name="Uohara A."/>
            <person name="Ohji S."/>
            <person name="Ichikawa N."/>
        </authorList>
    </citation>
    <scope>NUCLEOTIDE SEQUENCE [LARGE SCALE GENOMIC DNA]</scope>
    <source>
        <strain evidence="2 3">NBRC 15515</strain>
    </source>
</reference>
<evidence type="ECO:0000313" key="2">
    <source>
        <dbReference type="EMBL" id="GED06032.1"/>
    </source>
</evidence>
<dbReference type="PANTHER" id="PTHR30298">
    <property type="entry name" value="H REPEAT-ASSOCIATED PREDICTED TRANSPOSASE"/>
    <property type="match status" value="1"/>
</dbReference>
<dbReference type="AlphaFoldDB" id="A0A4Y4DL39"/>
<dbReference type="InterPro" id="IPR051698">
    <property type="entry name" value="Transposase_11-like"/>
</dbReference>
<dbReference type="PANTHER" id="PTHR30298:SF0">
    <property type="entry name" value="PROTEIN YBFL-RELATED"/>
    <property type="match status" value="1"/>
</dbReference>
<dbReference type="GO" id="GO:0006313">
    <property type="term" value="P:DNA transposition"/>
    <property type="evidence" value="ECO:0007669"/>
    <property type="project" value="InterPro"/>
</dbReference>
<dbReference type="Proteomes" id="UP000316612">
    <property type="component" value="Unassembled WGS sequence"/>
</dbReference>
<accession>A0A4Y4DL39</accession>
<proteinExistence type="predicted"/>
<feature type="domain" description="Transposase IS4-like" evidence="1">
    <location>
        <begin position="2"/>
        <end position="211"/>
    </location>
</feature>
<dbReference type="EMBL" id="BJNY01000008">
    <property type="protein sequence ID" value="GED06032.1"/>
    <property type="molecule type" value="Genomic_DNA"/>
</dbReference>
<sequence>MDGKEIQGTKNGRQNRVHLPALVDQHTGAVCAQMPVGAKTNQITQFSAPLVHFLDLKGKVTTADALHTQTPHARYLRARGAHYVFTVKGSHPKLQDELQQIPRDQVPVGSRNVEMKNGRRTIRTIRTIKCVTLTTGFRFPHAAQARQITRKSRVVKATRWRTERVHALTSLLTHLASPADIGALIRGHRVIEHGLHWRRDVTWNEDKSQVRQGYVP</sequence>
<dbReference type="GO" id="GO:0004803">
    <property type="term" value="F:transposase activity"/>
    <property type="evidence" value="ECO:0007669"/>
    <property type="project" value="InterPro"/>
</dbReference>
<name>A0A4Y4DL39_GLUUR</name>
<dbReference type="Pfam" id="PF01609">
    <property type="entry name" value="DDE_Tnp_1"/>
    <property type="match status" value="1"/>
</dbReference>
<organism evidence="2 3">
    <name type="scientific">Glutamicibacter uratoxydans</name>
    <name type="common">Arthrobacter uratoxydans</name>
    <dbReference type="NCBI Taxonomy" id="43667"/>
    <lineage>
        <taxon>Bacteria</taxon>
        <taxon>Bacillati</taxon>
        <taxon>Actinomycetota</taxon>
        <taxon>Actinomycetes</taxon>
        <taxon>Micrococcales</taxon>
        <taxon>Micrococcaceae</taxon>
        <taxon>Glutamicibacter</taxon>
    </lineage>
</organism>
<comment type="caution">
    <text evidence="2">The sequence shown here is derived from an EMBL/GenBank/DDBJ whole genome shotgun (WGS) entry which is preliminary data.</text>
</comment>
<evidence type="ECO:0000259" key="1">
    <source>
        <dbReference type="Pfam" id="PF01609"/>
    </source>
</evidence>
<evidence type="ECO:0000313" key="3">
    <source>
        <dbReference type="Proteomes" id="UP000316612"/>
    </source>
</evidence>
<dbReference type="InterPro" id="IPR047647">
    <property type="entry name" value="ISAs1_transpos"/>
</dbReference>
<gene>
    <name evidence="2" type="ORF">AUR04nite_15640</name>
</gene>
<keyword evidence="3" id="KW-1185">Reference proteome</keyword>
<dbReference type="NCBIfam" id="NF033564">
    <property type="entry name" value="transpos_ISAs1"/>
    <property type="match status" value="1"/>
</dbReference>